<protein>
    <submittedName>
        <fullName evidence="1">Uncharacterized protein</fullName>
    </submittedName>
</protein>
<organism evidence="1 2">
    <name type="scientific">Reyranella aquatilis</name>
    <dbReference type="NCBI Taxonomy" id="2035356"/>
    <lineage>
        <taxon>Bacteria</taxon>
        <taxon>Pseudomonadati</taxon>
        <taxon>Pseudomonadota</taxon>
        <taxon>Alphaproteobacteria</taxon>
        <taxon>Hyphomicrobiales</taxon>
        <taxon>Reyranellaceae</taxon>
        <taxon>Reyranella</taxon>
    </lineage>
</organism>
<dbReference type="Proteomes" id="UP001198862">
    <property type="component" value="Unassembled WGS sequence"/>
</dbReference>
<reference evidence="1 2" key="1">
    <citation type="submission" date="2021-11" db="EMBL/GenBank/DDBJ databases">
        <authorList>
            <person name="Lee D.-H."/>
            <person name="Kim S.-B."/>
        </authorList>
    </citation>
    <scope>NUCLEOTIDE SEQUENCE [LARGE SCALE GENOMIC DNA]</scope>
    <source>
        <strain evidence="1 2">KCTC 52223</strain>
    </source>
</reference>
<gene>
    <name evidence="1" type="ORF">LJ725_14150</name>
</gene>
<dbReference type="EMBL" id="JAJISD010000005">
    <property type="protein sequence ID" value="MCC8430114.1"/>
    <property type="molecule type" value="Genomic_DNA"/>
</dbReference>
<keyword evidence="2" id="KW-1185">Reference proteome</keyword>
<name>A0ABS8KVL6_9HYPH</name>
<proteinExistence type="predicted"/>
<dbReference type="RefSeq" id="WP_230551300.1">
    <property type="nucleotide sequence ID" value="NZ_JAJISD010000005.1"/>
</dbReference>
<comment type="caution">
    <text evidence="1">The sequence shown here is derived from an EMBL/GenBank/DDBJ whole genome shotgun (WGS) entry which is preliminary data.</text>
</comment>
<sequence>MLIAGRVQYAGWPDSPDVAGLDGVHIKVKRAEMLRLYSVSNGLDLGR</sequence>
<evidence type="ECO:0000313" key="1">
    <source>
        <dbReference type="EMBL" id="MCC8430114.1"/>
    </source>
</evidence>
<accession>A0ABS8KVL6</accession>
<evidence type="ECO:0000313" key="2">
    <source>
        <dbReference type="Proteomes" id="UP001198862"/>
    </source>
</evidence>